<dbReference type="AlphaFoldDB" id="A0A930W0B9"/>
<dbReference type="SUPFAM" id="SSF46689">
    <property type="entry name" value="Homeodomain-like"/>
    <property type="match status" value="2"/>
</dbReference>
<proteinExistence type="predicted"/>
<dbReference type="PROSITE" id="PS00041">
    <property type="entry name" value="HTH_ARAC_FAMILY_1"/>
    <property type="match status" value="1"/>
</dbReference>
<dbReference type="PRINTS" id="PR00032">
    <property type="entry name" value="HTHARAC"/>
</dbReference>
<keyword evidence="1" id="KW-0805">Transcription regulation</keyword>
<dbReference type="PROSITE" id="PS01124">
    <property type="entry name" value="HTH_ARAC_FAMILY_2"/>
    <property type="match status" value="1"/>
</dbReference>
<reference evidence="5" key="1">
    <citation type="submission" date="2020-04" db="EMBL/GenBank/DDBJ databases">
        <title>Deep metagenomics examines the oral microbiome during advanced dental caries in children, revealing novel taxa and co-occurrences with host molecules.</title>
        <authorList>
            <person name="Baker J.L."/>
            <person name="Morton J.T."/>
            <person name="Dinis M."/>
            <person name="Alvarez R."/>
            <person name="Tran N.C."/>
            <person name="Knight R."/>
            <person name="Edlund A."/>
        </authorList>
    </citation>
    <scope>NUCLEOTIDE SEQUENCE</scope>
    <source>
        <strain evidence="5">JCVI_38_bin.5</strain>
    </source>
</reference>
<name>A0A930W0B9_9ACTN</name>
<organism evidence="5 6">
    <name type="scientific">Lancefieldella rimae</name>
    <dbReference type="NCBI Taxonomy" id="1383"/>
    <lineage>
        <taxon>Bacteria</taxon>
        <taxon>Bacillati</taxon>
        <taxon>Actinomycetota</taxon>
        <taxon>Coriobacteriia</taxon>
        <taxon>Coriobacteriales</taxon>
        <taxon>Atopobiaceae</taxon>
        <taxon>Lancefieldella</taxon>
    </lineage>
</organism>
<dbReference type="InterPro" id="IPR020449">
    <property type="entry name" value="Tscrpt_reg_AraC-type_HTH"/>
</dbReference>
<dbReference type="InterPro" id="IPR009057">
    <property type="entry name" value="Homeodomain-like_sf"/>
</dbReference>
<protein>
    <submittedName>
        <fullName evidence="5">Helix-turn-helix transcriptional regulator</fullName>
    </submittedName>
</protein>
<comment type="caution">
    <text evidence="5">The sequence shown here is derived from an EMBL/GenBank/DDBJ whole genome shotgun (WGS) entry which is preliminary data.</text>
</comment>
<gene>
    <name evidence="5" type="ORF">HXK26_02115</name>
</gene>
<dbReference type="PANTHER" id="PTHR47893">
    <property type="entry name" value="REGULATORY PROTEIN PCHR"/>
    <property type="match status" value="1"/>
</dbReference>
<dbReference type="PANTHER" id="PTHR47893:SF1">
    <property type="entry name" value="REGULATORY PROTEIN PCHR"/>
    <property type="match status" value="1"/>
</dbReference>
<dbReference type="InterPro" id="IPR018060">
    <property type="entry name" value="HTH_AraC"/>
</dbReference>
<dbReference type="GO" id="GO:0043565">
    <property type="term" value="F:sequence-specific DNA binding"/>
    <property type="evidence" value="ECO:0007669"/>
    <property type="project" value="InterPro"/>
</dbReference>
<dbReference type="InterPro" id="IPR053142">
    <property type="entry name" value="PchR_regulatory_protein"/>
</dbReference>
<dbReference type="Gene3D" id="1.10.10.60">
    <property type="entry name" value="Homeodomain-like"/>
    <property type="match status" value="1"/>
</dbReference>
<keyword evidence="2" id="KW-0238">DNA-binding</keyword>
<dbReference type="InterPro" id="IPR018062">
    <property type="entry name" value="HTH_AraC-typ_CS"/>
</dbReference>
<keyword evidence="3" id="KW-0804">Transcription</keyword>
<dbReference type="EMBL" id="JABZGW010000054">
    <property type="protein sequence ID" value="MBF4807478.1"/>
    <property type="molecule type" value="Genomic_DNA"/>
</dbReference>
<dbReference type="SMART" id="SM00342">
    <property type="entry name" value="HTH_ARAC"/>
    <property type="match status" value="1"/>
</dbReference>
<evidence type="ECO:0000313" key="6">
    <source>
        <dbReference type="Proteomes" id="UP000698335"/>
    </source>
</evidence>
<dbReference type="GO" id="GO:0003700">
    <property type="term" value="F:DNA-binding transcription factor activity"/>
    <property type="evidence" value="ECO:0007669"/>
    <property type="project" value="InterPro"/>
</dbReference>
<evidence type="ECO:0000256" key="2">
    <source>
        <dbReference type="ARBA" id="ARBA00023125"/>
    </source>
</evidence>
<dbReference type="Proteomes" id="UP000698335">
    <property type="component" value="Unassembled WGS sequence"/>
</dbReference>
<feature type="domain" description="HTH araC/xylS-type" evidence="4">
    <location>
        <begin position="250"/>
        <end position="347"/>
    </location>
</feature>
<accession>A0A930W0B9</accession>
<sequence>MKNSSLSDLVIRKGMTLSFQNERVVELKLSNPIGKGTMTGYILSPHVVVCLVDFACEECPNMMPASQFSGNDIVEHIKNATKTNSVPRSTKNSDADKWLSINYCIEGRCETDIPHAGVAVVSETDVCVSFSHTSNGSYELPRSFRYPLARYVGIEVFVCTEVLNEPEFSLLREPGNDVVYAWSQAGPSAIFSGDKELIAQMKRASSAAQSSDWVQAKLAVLELLWTLSRRDYNLAKPRTLLTPAQLHMAKTAHDLIESSPTQPHDARDIASDMGISATTLNGYFQKMYGMTVASYARRQRIRLAKEALMQGKHVSIAACEAGYSNPSKFAAAFKRETGMTPSEFRKQ</sequence>
<evidence type="ECO:0000256" key="3">
    <source>
        <dbReference type="ARBA" id="ARBA00023163"/>
    </source>
</evidence>
<evidence type="ECO:0000256" key="1">
    <source>
        <dbReference type="ARBA" id="ARBA00023015"/>
    </source>
</evidence>
<evidence type="ECO:0000259" key="4">
    <source>
        <dbReference type="PROSITE" id="PS01124"/>
    </source>
</evidence>
<evidence type="ECO:0000313" key="5">
    <source>
        <dbReference type="EMBL" id="MBF4807478.1"/>
    </source>
</evidence>
<dbReference type="Pfam" id="PF12833">
    <property type="entry name" value="HTH_18"/>
    <property type="match status" value="1"/>
</dbReference>